<keyword evidence="7" id="KW-1185">Reference proteome</keyword>
<dbReference type="SUPFAM" id="SSF47986">
    <property type="entry name" value="DEATH domain"/>
    <property type="match status" value="1"/>
</dbReference>
<reference evidence="6" key="1">
    <citation type="submission" date="2021-12" db="EMBL/GenBank/DDBJ databases">
        <authorList>
            <person name="Martin H S."/>
        </authorList>
    </citation>
    <scope>NUCLEOTIDE SEQUENCE</scope>
</reference>
<evidence type="ECO:0000313" key="7">
    <source>
        <dbReference type="Proteomes" id="UP000838878"/>
    </source>
</evidence>
<protein>
    <recommendedName>
        <fullName evidence="5">Protein kinase domain-containing protein</fullName>
    </recommendedName>
</protein>
<feature type="domain" description="Protein kinase" evidence="5">
    <location>
        <begin position="297"/>
        <end position="587"/>
    </location>
</feature>
<proteinExistence type="predicted"/>
<dbReference type="Gene3D" id="3.30.200.20">
    <property type="entry name" value="Phosphorylase Kinase, domain 1"/>
    <property type="match status" value="1"/>
</dbReference>
<dbReference type="InterPro" id="IPR000719">
    <property type="entry name" value="Prot_kinase_dom"/>
</dbReference>
<evidence type="ECO:0000313" key="6">
    <source>
        <dbReference type="EMBL" id="CAH0729247.1"/>
    </source>
</evidence>
<dbReference type="Pfam" id="PF14786">
    <property type="entry name" value="Death_2"/>
    <property type="match status" value="1"/>
</dbReference>
<dbReference type="EMBL" id="OV170228">
    <property type="protein sequence ID" value="CAH0729247.1"/>
    <property type="molecule type" value="Genomic_DNA"/>
</dbReference>
<dbReference type="Gene3D" id="1.10.533.10">
    <property type="entry name" value="Death Domain, Fas"/>
    <property type="match status" value="1"/>
</dbReference>
<dbReference type="SMART" id="SM00220">
    <property type="entry name" value="S_TKc"/>
    <property type="match status" value="1"/>
</dbReference>
<dbReference type="GO" id="GO:0005886">
    <property type="term" value="C:plasma membrane"/>
    <property type="evidence" value="ECO:0007669"/>
    <property type="project" value="TreeGrafter"/>
</dbReference>
<dbReference type="Gene3D" id="1.10.510.10">
    <property type="entry name" value="Transferase(Phosphotransferase) domain 1"/>
    <property type="match status" value="1"/>
</dbReference>
<dbReference type="InterPro" id="IPR008271">
    <property type="entry name" value="Ser/Thr_kinase_AS"/>
</dbReference>
<dbReference type="PROSITE" id="PS50011">
    <property type="entry name" value="PROTEIN_KINASE_DOM"/>
    <property type="match status" value="1"/>
</dbReference>
<dbReference type="InterPro" id="IPR029397">
    <property type="entry name" value="Tube_Death"/>
</dbReference>
<dbReference type="InterPro" id="IPR017441">
    <property type="entry name" value="Protein_kinase_ATP_BS"/>
</dbReference>
<feature type="binding site" evidence="3">
    <location>
        <position position="326"/>
    </location>
    <ligand>
        <name>ATP</name>
        <dbReference type="ChEBI" id="CHEBI:30616"/>
    </ligand>
</feature>
<evidence type="ECO:0000256" key="2">
    <source>
        <dbReference type="ARBA" id="ARBA00022840"/>
    </source>
</evidence>
<dbReference type="Proteomes" id="UP000838878">
    <property type="component" value="Chromosome 8"/>
</dbReference>
<organism evidence="6 7">
    <name type="scientific">Brenthis ino</name>
    <name type="common">lesser marbled fritillary</name>
    <dbReference type="NCBI Taxonomy" id="405034"/>
    <lineage>
        <taxon>Eukaryota</taxon>
        <taxon>Metazoa</taxon>
        <taxon>Ecdysozoa</taxon>
        <taxon>Arthropoda</taxon>
        <taxon>Hexapoda</taxon>
        <taxon>Insecta</taxon>
        <taxon>Pterygota</taxon>
        <taxon>Neoptera</taxon>
        <taxon>Endopterygota</taxon>
        <taxon>Lepidoptera</taxon>
        <taxon>Glossata</taxon>
        <taxon>Ditrysia</taxon>
        <taxon>Papilionoidea</taxon>
        <taxon>Nymphalidae</taxon>
        <taxon>Heliconiinae</taxon>
        <taxon>Argynnini</taxon>
        <taxon>Brenthis</taxon>
    </lineage>
</organism>
<evidence type="ECO:0000256" key="3">
    <source>
        <dbReference type="PROSITE-ProRule" id="PRU10141"/>
    </source>
</evidence>
<evidence type="ECO:0000256" key="1">
    <source>
        <dbReference type="ARBA" id="ARBA00022741"/>
    </source>
</evidence>
<dbReference type="PROSITE" id="PS00108">
    <property type="entry name" value="PROTEIN_KINASE_ST"/>
    <property type="match status" value="1"/>
</dbReference>
<dbReference type="InterPro" id="IPR011029">
    <property type="entry name" value="DEATH-like_dom_sf"/>
</dbReference>
<dbReference type="SUPFAM" id="SSF56112">
    <property type="entry name" value="Protein kinase-like (PK-like)"/>
    <property type="match status" value="1"/>
</dbReference>
<accession>A0A8J9V0Q3</accession>
<dbReference type="Pfam" id="PF00069">
    <property type="entry name" value="Pkinase"/>
    <property type="match status" value="2"/>
</dbReference>
<evidence type="ECO:0000256" key="4">
    <source>
        <dbReference type="SAM" id="MobiDB-lite"/>
    </source>
</evidence>
<sequence length="594" mass="66674">MLKNVELRKLPADVLCQVVNILEINDDWKRVMSIIPKKIQDENSARKYNNEHIRLIEEHAKSSNQKCAEILMDEWGTSGRVRPTLSHLKDILIKAEIYRAADLIAHMLKEPLPKRPTYGPAAPITSITEMLNEEGLDQGFSNNMSVSNKDYNGTTRKMESVSDFIHFSGNSTDEAPVEKESQSDLIEFTKDTRTEESLNVPALSVLMASKNFSQKSTSPLTNDSSDTESSFQSYSENTNQNYSKYDMNNYQQTFPDIPMSSGIETTILEDVKLNNFDYYELESITGNFSNELEDGPKGLRGKIGSGGFGNVFVGKHQKYGMLAVKKAHSSHLNIDRRPNIAMKIFNAEVKFLSQFRHKNIVSIIGYSRNGPTPCIVCEYVDGGSLEKIIEAKELRVEAQRINIMVGIAEGLKYLHTSEESLHNKDNADVGSGADSVPQKLNKKIIHGDVKTANILLTKDYVPKLCDFGVAKQYDATFMTTCFMGTSAYMAPEALQGTVTQKTDIFSYGIVLLELLTGLKPIINHNGCNYNIKHYVEENCTQEDITPLLDPIVETWKNGSKVYDLARSCFKYNWKNRPSITEVCNDLININNGTN</sequence>
<dbReference type="PANTHER" id="PTHR27001:SF931">
    <property type="entry name" value="OS11G0664100 PROTEIN"/>
    <property type="match status" value="1"/>
</dbReference>
<dbReference type="PANTHER" id="PTHR27001">
    <property type="entry name" value="OS01G0253100 PROTEIN"/>
    <property type="match status" value="1"/>
</dbReference>
<dbReference type="OrthoDB" id="4062651at2759"/>
<gene>
    <name evidence="6" type="ORF">BINO364_LOCUS14372</name>
</gene>
<dbReference type="GO" id="GO:0005524">
    <property type="term" value="F:ATP binding"/>
    <property type="evidence" value="ECO:0007669"/>
    <property type="project" value="UniProtKB-UniRule"/>
</dbReference>
<keyword evidence="1 3" id="KW-0547">Nucleotide-binding</keyword>
<dbReference type="InterPro" id="IPR011009">
    <property type="entry name" value="Kinase-like_dom_sf"/>
</dbReference>
<dbReference type="GO" id="GO:0004672">
    <property type="term" value="F:protein kinase activity"/>
    <property type="evidence" value="ECO:0007669"/>
    <property type="project" value="InterPro"/>
</dbReference>
<dbReference type="AlphaFoldDB" id="A0A8J9V0Q3"/>
<dbReference type="PROSITE" id="PS00107">
    <property type="entry name" value="PROTEIN_KINASE_ATP"/>
    <property type="match status" value="1"/>
</dbReference>
<name>A0A8J9V0Q3_9NEOP</name>
<keyword evidence="2 3" id="KW-0067">ATP-binding</keyword>
<feature type="non-terminal residue" evidence="6">
    <location>
        <position position="594"/>
    </location>
</feature>
<dbReference type="CDD" id="cd08308">
    <property type="entry name" value="Death_Tube"/>
    <property type="match status" value="1"/>
</dbReference>
<feature type="region of interest" description="Disordered" evidence="4">
    <location>
        <begin position="214"/>
        <end position="243"/>
    </location>
</feature>
<evidence type="ECO:0000259" key="5">
    <source>
        <dbReference type="PROSITE" id="PS50011"/>
    </source>
</evidence>